<dbReference type="Pfam" id="PF01823">
    <property type="entry name" value="MACPF"/>
    <property type="match status" value="1"/>
</dbReference>
<name>A0ABP1Q3W0_9HEXA</name>
<evidence type="ECO:0000313" key="2">
    <source>
        <dbReference type="EMBL" id="CAL8088206.1"/>
    </source>
</evidence>
<reference evidence="2 3" key="1">
    <citation type="submission" date="2024-08" db="EMBL/GenBank/DDBJ databases">
        <authorList>
            <person name="Cucini C."/>
            <person name="Frati F."/>
        </authorList>
    </citation>
    <scope>NUCLEOTIDE SEQUENCE [LARGE SCALE GENOMIC DNA]</scope>
</reference>
<dbReference type="InterPro" id="IPR020864">
    <property type="entry name" value="MACPF"/>
</dbReference>
<evidence type="ECO:0000259" key="1">
    <source>
        <dbReference type="Pfam" id="PF01823"/>
    </source>
</evidence>
<sequence length="293" mass="33159">MKYMFLNLPEQFESNELLYYQFINTFGTGVITSTVFGGKIQVWATRDSLKTAILNTNINNIATLNPLLNRIIKLATLKTIHIEGGGFPGSKTAKDMFHWKKQIMMSPVSLQPNVMPINKFLDPSLNSAPSKGLAKIVKFEEQNHKLRRVLYALNSFESGRLFDFLKTNLALEITKVCPSQSLYSVIKRGILDEANVNLMKYVVICTHHSEYSDKYEQRVIFSRFYKLLPGLCLSITGNPPPCASSSFQAQTGITCLQFFKNRKCNEPVHMVVKNANESKRAFNSGSKSFKFCN</sequence>
<gene>
    <name evidence="2" type="ORF">ODALV1_LOCUS6981</name>
</gene>
<protein>
    <recommendedName>
        <fullName evidence="1">MACPF domain-containing protein</fullName>
    </recommendedName>
</protein>
<organism evidence="2 3">
    <name type="scientific">Orchesella dallaii</name>
    <dbReference type="NCBI Taxonomy" id="48710"/>
    <lineage>
        <taxon>Eukaryota</taxon>
        <taxon>Metazoa</taxon>
        <taxon>Ecdysozoa</taxon>
        <taxon>Arthropoda</taxon>
        <taxon>Hexapoda</taxon>
        <taxon>Collembola</taxon>
        <taxon>Entomobryomorpha</taxon>
        <taxon>Entomobryoidea</taxon>
        <taxon>Orchesellidae</taxon>
        <taxon>Orchesellinae</taxon>
        <taxon>Orchesella</taxon>
    </lineage>
</organism>
<accession>A0ABP1Q3W0</accession>
<dbReference type="EMBL" id="CAXLJM020000022">
    <property type="protein sequence ID" value="CAL8088206.1"/>
    <property type="molecule type" value="Genomic_DNA"/>
</dbReference>
<feature type="domain" description="MACPF" evidence="1">
    <location>
        <begin position="7"/>
        <end position="44"/>
    </location>
</feature>
<dbReference type="Proteomes" id="UP001642540">
    <property type="component" value="Unassembled WGS sequence"/>
</dbReference>
<evidence type="ECO:0000313" key="3">
    <source>
        <dbReference type="Proteomes" id="UP001642540"/>
    </source>
</evidence>
<keyword evidence="3" id="KW-1185">Reference proteome</keyword>
<comment type="caution">
    <text evidence="2">The sequence shown here is derived from an EMBL/GenBank/DDBJ whole genome shotgun (WGS) entry which is preliminary data.</text>
</comment>
<proteinExistence type="predicted"/>